<dbReference type="Proteomes" id="UP000783686">
    <property type="component" value="Unassembled WGS sequence"/>
</dbReference>
<comment type="caution">
    <text evidence="3">The sequence shown here is derived from an EMBL/GenBank/DDBJ whole genome shotgun (WGS) entry which is preliminary data.</text>
</comment>
<feature type="compositionally biased region" description="Polar residues" evidence="1">
    <location>
        <begin position="357"/>
        <end position="368"/>
    </location>
</feature>
<feature type="region of interest" description="Disordered" evidence="1">
    <location>
        <begin position="249"/>
        <end position="375"/>
    </location>
</feature>
<dbReference type="EMBL" id="CAJFDH010000004">
    <property type="protein sequence ID" value="CAD5219932.1"/>
    <property type="molecule type" value="Genomic_DNA"/>
</dbReference>
<feature type="region of interest" description="Disordered" evidence="1">
    <location>
        <begin position="123"/>
        <end position="231"/>
    </location>
</feature>
<feature type="signal peptide" evidence="2">
    <location>
        <begin position="1"/>
        <end position="17"/>
    </location>
</feature>
<dbReference type="Proteomes" id="UP000614601">
    <property type="component" value="Unassembled WGS sequence"/>
</dbReference>
<evidence type="ECO:0000313" key="4">
    <source>
        <dbReference type="Proteomes" id="UP000614601"/>
    </source>
</evidence>
<evidence type="ECO:0000313" key="3">
    <source>
        <dbReference type="EMBL" id="CAD5219932.1"/>
    </source>
</evidence>
<feature type="compositionally biased region" description="Gly residues" evidence="1">
    <location>
        <begin position="141"/>
        <end position="174"/>
    </location>
</feature>
<dbReference type="EMBL" id="CAJFCW020000004">
    <property type="protein sequence ID" value="CAG9113049.1"/>
    <property type="molecule type" value="Genomic_DNA"/>
</dbReference>
<keyword evidence="4" id="KW-1185">Reference proteome</keyword>
<gene>
    <name evidence="3" type="ORF">BOKJ2_LOCUS8691</name>
</gene>
<reference evidence="3" key="1">
    <citation type="submission" date="2020-09" db="EMBL/GenBank/DDBJ databases">
        <authorList>
            <person name="Kikuchi T."/>
        </authorList>
    </citation>
    <scope>NUCLEOTIDE SEQUENCE</scope>
    <source>
        <strain evidence="3">SH1</strain>
    </source>
</reference>
<dbReference type="AlphaFoldDB" id="A0A811KWJ4"/>
<feature type="compositionally biased region" description="Acidic residues" evidence="1">
    <location>
        <begin position="205"/>
        <end position="214"/>
    </location>
</feature>
<feature type="chain" id="PRO_5036408423" evidence="2">
    <location>
        <begin position="18"/>
        <end position="375"/>
    </location>
</feature>
<feature type="compositionally biased region" description="Low complexity" evidence="1">
    <location>
        <begin position="249"/>
        <end position="276"/>
    </location>
</feature>
<name>A0A811KWJ4_9BILA</name>
<sequence length="375" mass="39091">MMIKCLFLLAFTSYVQCQVTSSIESSGFSEDASPITDPIITISPIESPSPVTDGPIVPTTEEVPAVTDDSSEYPDTTDDSWSSVTPDGDTIPLVIPLPLLLCLLGDLKACEFGGAGSQDGFGGQSHHGHVGDGGFDNIFGGNRGSGGHSGGFGQGSQGFGGGSSDDQGFGGQGYGQISESGGNRRGGSSFNQNNGLGRGQQYGNDDSESSDSESGEFQGFGSLNSPEGLFGRHRSNRFRRLLTGAFWTTKSSSHPKTSSSDSTASRPRSSSSSSSSFTGPLEPVIPGAPKKPVYGIFTAKPATIEVESDSEMELTARKLPRSQNRQGTSSTRLTGTAQSHPATSNGRSINGGRVYSRHQSNNSRSTGRNYGDSLV</sequence>
<protein>
    <submittedName>
        <fullName evidence="3">Uncharacterized protein</fullName>
    </submittedName>
</protein>
<feature type="compositionally biased region" description="Low complexity" evidence="1">
    <location>
        <begin position="175"/>
        <end position="195"/>
    </location>
</feature>
<organism evidence="3 4">
    <name type="scientific">Bursaphelenchus okinawaensis</name>
    <dbReference type="NCBI Taxonomy" id="465554"/>
    <lineage>
        <taxon>Eukaryota</taxon>
        <taxon>Metazoa</taxon>
        <taxon>Ecdysozoa</taxon>
        <taxon>Nematoda</taxon>
        <taxon>Chromadorea</taxon>
        <taxon>Rhabditida</taxon>
        <taxon>Tylenchina</taxon>
        <taxon>Tylenchomorpha</taxon>
        <taxon>Aphelenchoidea</taxon>
        <taxon>Aphelenchoididae</taxon>
        <taxon>Bursaphelenchus</taxon>
    </lineage>
</organism>
<dbReference type="OrthoDB" id="10665452at2759"/>
<feature type="compositionally biased region" description="Polar residues" evidence="1">
    <location>
        <begin position="321"/>
        <end position="348"/>
    </location>
</feature>
<proteinExistence type="predicted"/>
<feature type="region of interest" description="Disordered" evidence="1">
    <location>
        <begin position="42"/>
        <end position="85"/>
    </location>
</feature>
<keyword evidence="2" id="KW-0732">Signal</keyword>
<accession>A0A811KWJ4</accession>
<evidence type="ECO:0000256" key="1">
    <source>
        <dbReference type="SAM" id="MobiDB-lite"/>
    </source>
</evidence>
<evidence type="ECO:0000256" key="2">
    <source>
        <dbReference type="SAM" id="SignalP"/>
    </source>
</evidence>
<feature type="compositionally biased region" description="Acidic residues" evidence="1">
    <location>
        <begin position="69"/>
        <end position="78"/>
    </location>
</feature>